<accession>A0A8J3ZJI0</accession>
<dbReference type="Pfam" id="PF13374">
    <property type="entry name" value="TPR_10"/>
    <property type="match status" value="3"/>
</dbReference>
<dbReference type="GO" id="GO:0005524">
    <property type="term" value="F:ATP binding"/>
    <property type="evidence" value="ECO:0007669"/>
    <property type="project" value="UniProtKB-KW"/>
</dbReference>
<dbReference type="InterPro" id="IPR053137">
    <property type="entry name" value="NLR-like"/>
</dbReference>
<sequence length="816" mass="87453">MARVDFFISYAGADRTWAEWVGWHLEAAGFTVELDVWDWNAGDNAPRRMSDAVANAGAMIALFSPDYFGPGRHTLDEWSAVMAQRPGDRRRLIPLRIGPVDPPSLLAPLIWHDLYGRSEDDARDVLLTAARGAGRRPTAAPPFPAGGGQADARAAAGGEPAASSHVPKPRVPGSRPSLWKVPHRNPAFTGRETLLAAVRERLCAGDRALVQAVHGMGGVGKSQLAVEYAHLFAGAYDLVWWIDAEVGELIGEQLAELGTAAGWVRDGTVTAAAARETVRRLSASGGWLLIFDNVPIIEDVIAWLPSGTGHVVVTSRSGKTGGVAVPVGVDVFDRAESVALLCTHLPVVDPCDADRLAAALGDLPLALAQAAGLLGETGMSVDEYLDELAGHAGRLLSDAPAPGYPMPLGAVVTTSVRRLSDVDTAAVRLLHVCAMLAAEPVPIAWFAGAPPGTLDEPLASAAGARLALRRTLGRLTGMGLARSDTDTVQVHRLIQAVVRDAAGADAGRTREQARRLVAAAAPTDEGADPGRWADWAQLLPHVLALDPMRSDTLFETLRHALAYLNARGEYRTVLDLATQWHRHRRTVDGPDDARVLAAATTLAVAHRYLGHSEQARALTEDALTRYRRVLGNDHPDTMRSAGNLAADLRRLGRVDEARSLNEDTFARYRRVLGDDHPDTMRAAANLAADLRALGDAAAGRGLDADTFERRRRVLGDDHPDTLRSAGNLAADLRELGDHAAARRLNEDTLARYRRVLGDDHPATLRAAGNLAADLRALGAHATARPLVTDTLERYRRTLGDDHPGTRWLAALADELR</sequence>
<dbReference type="Gene3D" id="1.25.40.10">
    <property type="entry name" value="Tetratricopeptide repeat domain"/>
    <property type="match status" value="2"/>
</dbReference>
<dbReference type="Pfam" id="PF13424">
    <property type="entry name" value="TPR_12"/>
    <property type="match status" value="1"/>
</dbReference>
<dbReference type="Pfam" id="PF13676">
    <property type="entry name" value="TIR_2"/>
    <property type="match status" value="1"/>
</dbReference>
<dbReference type="PANTHER" id="PTHR46082:SF6">
    <property type="entry name" value="AAA+ ATPASE DOMAIN-CONTAINING PROTEIN-RELATED"/>
    <property type="match status" value="1"/>
</dbReference>
<keyword evidence="3" id="KW-0067">ATP-binding</keyword>
<protein>
    <submittedName>
        <fullName evidence="3">ATP-binding protein</fullName>
    </submittedName>
</protein>
<keyword evidence="4" id="KW-1185">Reference proteome</keyword>
<dbReference type="GO" id="GO:0007165">
    <property type="term" value="P:signal transduction"/>
    <property type="evidence" value="ECO:0007669"/>
    <property type="project" value="InterPro"/>
</dbReference>
<dbReference type="InterPro" id="IPR035897">
    <property type="entry name" value="Toll_tir_struct_dom_sf"/>
</dbReference>
<dbReference type="NCBIfam" id="NF040586">
    <property type="entry name" value="FxSxx_TPR"/>
    <property type="match status" value="1"/>
</dbReference>
<evidence type="ECO:0000259" key="2">
    <source>
        <dbReference type="PROSITE" id="PS50104"/>
    </source>
</evidence>
<organism evidence="3 4">
    <name type="scientific">Virgisporangium aurantiacum</name>
    <dbReference type="NCBI Taxonomy" id="175570"/>
    <lineage>
        <taxon>Bacteria</taxon>
        <taxon>Bacillati</taxon>
        <taxon>Actinomycetota</taxon>
        <taxon>Actinomycetes</taxon>
        <taxon>Micromonosporales</taxon>
        <taxon>Micromonosporaceae</taxon>
        <taxon>Virgisporangium</taxon>
    </lineage>
</organism>
<dbReference type="Pfam" id="PF00931">
    <property type="entry name" value="NB-ARC"/>
    <property type="match status" value="1"/>
</dbReference>
<dbReference type="AlphaFoldDB" id="A0A8J3ZJI0"/>
<dbReference type="InterPro" id="IPR002182">
    <property type="entry name" value="NB-ARC"/>
</dbReference>
<gene>
    <name evidence="3" type="ORF">Vau01_101190</name>
</gene>
<dbReference type="GO" id="GO:0043531">
    <property type="term" value="F:ADP binding"/>
    <property type="evidence" value="ECO:0007669"/>
    <property type="project" value="InterPro"/>
</dbReference>
<dbReference type="SMART" id="SM00255">
    <property type="entry name" value="TIR"/>
    <property type="match status" value="1"/>
</dbReference>
<evidence type="ECO:0000313" key="4">
    <source>
        <dbReference type="Proteomes" id="UP000612585"/>
    </source>
</evidence>
<dbReference type="InterPro" id="IPR000157">
    <property type="entry name" value="TIR_dom"/>
</dbReference>
<dbReference type="Proteomes" id="UP000612585">
    <property type="component" value="Unassembled WGS sequence"/>
</dbReference>
<name>A0A8J3ZJI0_9ACTN</name>
<dbReference type="InterPro" id="IPR011990">
    <property type="entry name" value="TPR-like_helical_dom_sf"/>
</dbReference>
<dbReference type="PROSITE" id="PS50104">
    <property type="entry name" value="TIR"/>
    <property type="match status" value="1"/>
</dbReference>
<feature type="compositionally biased region" description="Low complexity" evidence="1">
    <location>
        <begin position="150"/>
        <end position="162"/>
    </location>
</feature>
<dbReference type="InterPro" id="IPR027417">
    <property type="entry name" value="P-loop_NTPase"/>
</dbReference>
<dbReference type="Gene3D" id="3.40.50.10140">
    <property type="entry name" value="Toll/interleukin-1 receptor homology (TIR) domain"/>
    <property type="match status" value="1"/>
</dbReference>
<feature type="domain" description="TIR" evidence="2">
    <location>
        <begin position="2"/>
        <end position="134"/>
    </location>
</feature>
<dbReference type="Gene3D" id="3.40.50.300">
    <property type="entry name" value="P-loop containing nucleotide triphosphate hydrolases"/>
    <property type="match status" value="1"/>
</dbReference>
<evidence type="ECO:0000313" key="3">
    <source>
        <dbReference type="EMBL" id="GIJ62603.1"/>
    </source>
</evidence>
<comment type="caution">
    <text evidence="3">The sequence shown here is derived from an EMBL/GenBank/DDBJ whole genome shotgun (WGS) entry which is preliminary data.</text>
</comment>
<dbReference type="RefSeq" id="WP_204008334.1">
    <property type="nucleotide sequence ID" value="NZ_BOPG01000080.1"/>
</dbReference>
<dbReference type="SUPFAM" id="SSF48452">
    <property type="entry name" value="TPR-like"/>
    <property type="match status" value="2"/>
</dbReference>
<reference evidence="3" key="1">
    <citation type="submission" date="2021-01" db="EMBL/GenBank/DDBJ databases">
        <title>Whole genome shotgun sequence of Virgisporangium aurantiacum NBRC 16421.</title>
        <authorList>
            <person name="Komaki H."/>
            <person name="Tamura T."/>
        </authorList>
    </citation>
    <scope>NUCLEOTIDE SEQUENCE</scope>
    <source>
        <strain evidence="3">NBRC 16421</strain>
    </source>
</reference>
<feature type="region of interest" description="Disordered" evidence="1">
    <location>
        <begin position="133"/>
        <end position="183"/>
    </location>
</feature>
<proteinExistence type="predicted"/>
<dbReference type="PANTHER" id="PTHR46082">
    <property type="entry name" value="ATP/GTP-BINDING PROTEIN-RELATED"/>
    <property type="match status" value="1"/>
</dbReference>
<dbReference type="SUPFAM" id="SSF52200">
    <property type="entry name" value="Toll/Interleukin receptor TIR domain"/>
    <property type="match status" value="1"/>
</dbReference>
<dbReference type="EMBL" id="BOPG01000080">
    <property type="protein sequence ID" value="GIJ62603.1"/>
    <property type="molecule type" value="Genomic_DNA"/>
</dbReference>
<evidence type="ECO:0000256" key="1">
    <source>
        <dbReference type="SAM" id="MobiDB-lite"/>
    </source>
</evidence>
<dbReference type="SUPFAM" id="SSF52540">
    <property type="entry name" value="P-loop containing nucleoside triphosphate hydrolases"/>
    <property type="match status" value="1"/>
</dbReference>
<keyword evidence="3" id="KW-0547">Nucleotide-binding</keyword>